<dbReference type="RefSeq" id="WP_066668455.1">
    <property type="nucleotide sequence ID" value="NZ_CP016171.1"/>
</dbReference>
<evidence type="ECO:0000313" key="2">
    <source>
        <dbReference type="Proteomes" id="UP000092213"/>
    </source>
</evidence>
<dbReference type="AlphaFoldDB" id="A0A193FTC1"/>
<evidence type="ECO:0008006" key="3">
    <source>
        <dbReference type="Google" id="ProtNLM"/>
    </source>
</evidence>
<dbReference type="Proteomes" id="UP000092213">
    <property type="component" value="Chromosome"/>
</dbReference>
<organism evidence="1 2">
    <name type="scientific">Bordetella bronchialis</name>
    <dbReference type="NCBI Taxonomy" id="463025"/>
    <lineage>
        <taxon>Bacteria</taxon>
        <taxon>Pseudomonadati</taxon>
        <taxon>Pseudomonadota</taxon>
        <taxon>Betaproteobacteria</taxon>
        <taxon>Burkholderiales</taxon>
        <taxon>Alcaligenaceae</taxon>
        <taxon>Bordetella</taxon>
    </lineage>
</organism>
<reference evidence="1 2" key="1">
    <citation type="submission" date="2016-06" db="EMBL/GenBank/DDBJ databases">
        <title>Complete genome sequences of Bordetella bronchialis and Bordetella flabilis.</title>
        <authorList>
            <person name="LiPuma J.J."/>
            <person name="Spilker T."/>
        </authorList>
    </citation>
    <scope>NUCLEOTIDE SEQUENCE [LARGE SCALE GENOMIC DNA]</scope>
    <source>
        <strain evidence="1 2">AU17976</strain>
    </source>
</reference>
<proteinExistence type="predicted"/>
<gene>
    <name evidence="1" type="ORF">BAU08_05655</name>
</gene>
<name>A0A193FTC1_9BORD</name>
<dbReference type="STRING" id="463025.BAU08_05655"/>
<dbReference type="SUPFAM" id="SSF51182">
    <property type="entry name" value="RmlC-like cupins"/>
    <property type="match status" value="1"/>
</dbReference>
<evidence type="ECO:0000313" key="1">
    <source>
        <dbReference type="EMBL" id="ANN70885.1"/>
    </source>
</evidence>
<accession>A0A193FTC1</accession>
<dbReference type="InterPro" id="IPR011051">
    <property type="entry name" value="RmlC_Cupin_sf"/>
</dbReference>
<sequence>MKTIVDWLIRRAQRTPYTDISSADGTDVYMGRWWLFNPYGKDATGERIPPRWSWLPSIRLHHILRPDADRHLHDHPWNARTVILHGWYIEERENGTYVRRAGDTAAIRFEQYHRIAQVSPGGVWTLFITWRYRGTWGFKVDGEKIPWRDYIAGRPTAQPVPAGDLQHLADKVIITNATGNERLFLDAVRELLAAVRAMRTLPRRDT</sequence>
<protein>
    <recommendedName>
        <fullName evidence="3">Cupin 2 conserved barrel domain-containing protein</fullName>
    </recommendedName>
</protein>
<dbReference type="EMBL" id="CP016171">
    <property type="protein sequence ID" value="ANN70885.1"/>
    <property type="molecule type" value="Genomic_DNA"/>
</dbReference>